<keyword evidence="4 6" id="KW-0067">ATP-binding</keyword>
<dbReference type="InterPro" id="IPR017871">
    <property type="entry name" value="ABC_transporter-like_CS"/>
</dbReference>
<dbReference type="Proteomes" id="UP000198661">
    <property type="component" value="Unassembled WGS sequence"/>
</dbReference>
<keyword evidence="3" id="KW-0547">Nucleotide-binding</keyword>
<evidence type="ECO:0000313" key="7">
    <source>
        <dbReference type="Proteomes" id="UP000198661"/>
    </source>
</evidence>
<dbReference type="PANTHER" id="PTHR42711:SF5">
    <property type="entry name" value="ABC TRANSPORTER ATP-BINDING PROTEIN NATA"/>
    <property type="match status" value="1"/>
</dbReference>
<evidence type="ECO:0000256" key="1">
    <source>
        <dbReference type="ARBA" id="ARBA00005417"/>
    </source>
</evidence>
<dbReference type="OrthoDB" id="2290519at2"/>
<dbReference type="PROSITE" id="PS50893">
    <property type="entry name" value="ABC_TRANSPORTER_2"/>
    <property type="match status" value="1"/>
</dbReference>
<protein>
    <submittedName>
        <fullName evidence="6">ABC-2 type transport system ATP-binding protein</fullName>
    </submittedName>
</protein>
<gene>
    <name evidence="6" type="ORF">SAMN04488025_11310</name>
</gene>
<dbReference type="RefSeq" id="WP_092038007.1">
    <property type="nucleotide sequence ID" value="NZ_FOOK01000013.1"/>
</dbReference>
<dbReference type="CDD" id="cd03230">
    <property type="entry name" value="ABC_DR_subfamily_A"/>
    <property type="match status" value="1"/>
</dbReference>
<evidence type="ECO:0000256" key="2">
    <source>
        <dbReference type="ARBA" id="ARBA00022448"/>
    </source>
</evidence>
<evidence type="ECO:0000256" key="4">
    <source>
        <dbReference type="ARBA" id="ARBA00022840"/>
    </source>
</evidence>
<dbReference type="SMART" id="SM00382">
    <property type="entry name" value="AAA"/>
    <property type="match status" value="1"/>
</dbReference>
<dbReference type="InterPro" id="IPR003439">
    <property type="entry name" value="ABC_transporter-like_ATP-bd"/>
</dbReference>
<dbReference type="SUPFAM" id="SSF52540">
    <property type="entry name" value="P-loop containing nucleoside triphosphate hydrolases"/>
    <property type="match status" value="1"/>
</dbReference>
<dbReference type="STRING" id="201973.SAMN04488025_11310"/>
<dbReference type="Gene3D" id="3.40.50.300">
    <property type="entry name" value="P-loop containing nucleotide triphosphate hydrolases"/>
    <property type="match status" value="1"/>
</dbReference>
<dbReference type="PROSITE" id="PS00211">
    <property type="entry name" value="ABC_TRANSPORTER_1"/>
    <property type="match status" value="1"/>
</dbReference>
<dbReference type="EMBL" id="FOOK01000013">
    <property type="protein sequence ID" value="SFG03126.1"/>
    <property type="molecule type" value="Genomic_DNA"/>
</dbReference>
<organism evidence="6 7">
    <name type="scientific">Planifilum fulgidum</name>
    <dbReference type="NCBI Taxonomy" id="201973"/>
    <lineage>
        <taxon>Bacteria</taxon>
        <taxon>Bacillati</taxon>
        <taxon>Bacillota</taxon>
        <taxon>Bacilli</taxon>
        <taxon>Bacillales</taxon>
        <taxon>Thermoactinomycetaceae</taxon>
        <taxon>Planifilum</taxon>
    </lineage>
</organism>
<dbReference type="PANTHER" id="PTHR42711">
    <property type="entry name" value="ABC TRANSPORTER ATP-BINDING PROTEIN"/>
    <property type="match status" value="1"/>
</dbReference>
<reference evidence="6 7" key="1">
    <citation type="submission" date="2016-10" db="EMBL/GenBank/DDBJ databases">
        <authorList>
            <person name="de Groot N.N."/>
        </authorList>
    </citation>
    <scope>NUCLEOTIDE SEQUENCE [LARGE SCALE GENOMIC DNA]</scope>
    <source>
        <strain evidence="6 7">DSM 44945</strain>
    </source>
</reference>
<evidence type="ECO:0000259" key="5">
    <source>
        <dbReference type="PROSITE" id="PS50893"/>
    </source>
</evidence>
<feature type="domain" description="ABC transporter" evidence="5">
    <location>
        <begin position="6"/>
        <end position="232"/>
    </location>
</feature>
<dbReference type="AlphaFoldDB" id="A0A1I2NNW6"/>
<proteinExistence type="inferred from homology"/>
<dbReference type="InterPro" id="IPR003593">
    <property type="entry name" value="AAA+_ATPase"/>
</dbReference>
<comment type="similarity">
    <text evidence="1">Belongs to the ABC transporter superfamily.</text>
</comment>
<dbReference type="GO" id="GO:0005524">
    <property type="term" value="F:ATP binding"/>
    <property type="evidence" value="ECO:0007669"/>
    <property type="project" value="UniProtKB-KW"/>
</dbReference>
<name>A0A1I2NNW6_9BACL</name>
<dbReference type="GO" id="GO:0016887">
    <property type="term" value="F:ATP hydrolysis activity"/>
    <property type="evidence" value="ECO:0007669"/>
    <property type="project" value="InterPro"/>
</dbReference>
<sequence length="305" mass="34042">MSRLAIETQGLTKIFDGVTALDGVDLTVPEGAVFGLVGPNGAGKTTLIRTLMGILRPTAGTVRILGRDCFEGSGEVRQQVGYVPDEPVLYPSFRVEEMLQLCSRLYRHWDWKRCEELLERFQLPRNRWILSLSKGMKTRLALAIALSVRPRLLILDEPAGGLDPVVKHQMLGLVLEEVAEHGTTVLISTHQLEDLERIADHVAVMKKGRCLLTRTVEDLRKEARKIQAVFPEGLPEAVRRMPEILHVESQGRVYTLTVGNGFDTVLEAVKAHRPVYVETVSLGLEEWFIRTVEKEGMKDGAVSAE</sequence>
<dbReference type="InterPro" id="IPR027417">
    <property type="entry name" value="P-loop_NTPase"/>
</dbReference>
<dbReference type="Pfam" id="PF00005">
    <property type="entry name" value="ABC_tran"/>
    <property type="match status" value="1"/>
</dbReference>
<evidence type="ECO:0000256" key="3">
    <source>
        <dbReference type="ARBA" id="ARBA00022741"/>
    </source>
</evidence>
<keyword evidence="2" id="KW-0813">Transport</keyword>
<accession>A0A1I2NNW6</accession>
<evidence type="ECO:0000313" key="6">
    <source>
        <dbReference type="EMBL" id="SFG03126.1"/>
    </source>
</evidence>
<keyword evidence="7" id="KW-1185">Reference proteome</keyword>
<dbReference type="InterPro" id="IPR050763">
    <property type="entry name" value="ABC_transporter_ATP-binding"/>
</dbReference>